<evidence type="ECO:0000313" key="2">
    <source>
        <dbReference type="EnsemblPlants" id="OB01G47960.1"/>
    </source>
</evidence>
<accession>J3L6E0</accession>
<dbReference type="OrthoDB" id="1931397at2759"/>
<dbReference type="AlphaFoldDB" id="J3L6E0"/>
<evidence type="ECO:0000256" key="1">
    <source>
        <dbReference type="SAM" id="MobiDB-lite"/>
    </source>
</evidence>
<name>J3L6E0_ORYBR</name>
<reference evidence="2" key="2">
    <citation type="submission" date="2013-04" db="UniProtKB">
        <authorList>
            <consortium name="EnsemblPlants"/>
        </authorList>
    </citation>
    <scope>IDENTIFICATION</scope>
</reference>
<sequence length="140" mass="15348">MDGYCNLVSSPRVASGAVEESKWEGVAVGAAALVRNLSSASQRFRAVERSRSTSGGGGGLQAVVRRAFSMRRQPSSFTDGYWRIHDDMDGDAAGEHQEHAAYEEAEQKRVGEQNHATSKKDRTTKKKGRIFKACRKLLGF</sequence>
<gene>
    <name evidence="2" type="primary">LOC102716738</name>
</gene>
<reference evidence="2" key="1">
    <citation type="journal article" date="2013" name="Nat. Commun.">
        <title>Whole-genome sequencing of Oryza brachyantha reveals mechanisms underlying Oryza genome evolution.</title>
        <authorList>
            <person name="Chen J."/>
            <person name="Huang Q."/>
            <person name="Gao D."/>
            <person name="Wang J."/>
            <person name="Lang Y."/>
            <person name="Liu T."/>
            <person name="Li B."/>
            <person name="Bai Z."/>
            <person name="Luis Goicoechea J."/>
            <person name="Liang C."/>
            <person name="Chen C."/>
            <person name="Zhang W."/>
            <person name="Sun S."/>
            <person name="Liao Y."/>
            <person name="Zhang X."/>
            <person name="Yang L."/>
            <person name="Song C."/>
            <person name="Wang M."/>
            <person name="Shi J."/>
            <person name="Liu G."/>
            <person name="Liu J."/>
            <person name="Zhou H."/>
            <person name="Zhou W."/>
            <person name="Yu Q."/>
            <person name="An N."/>
            <person name="Chen Y."/>
            <person name="Cai Q."/>
            <person name="Wang B."/>
            <person name="Liu B."/>
            <person name="Min J."/>
            <person name="Huang Y."/>
            <person name="Wu H."/>
            <person name="Li Z."/>
            <person name="Zhang Y."/>
            <person name="Yin Y."/>
            <person name="Song W."/>
            <person name="Jiang J."/>
            <person name="Jackson S.A."/>
            <person name="Wing R.A."/>
            <person name="Wang J."/>
            <person name="Chen M."/>
        </authorList>
    </citation>
    <scope>NUCLEOTIDE SEQUENCE [LARGE SCALE GENOMIC DNA]</scope>
    <source>
        <strain evidence="2">cv. IRGC 101232</strain>
    </source>
</reference>
<protein>
    <submittedName>
        <fullName evidence="2">Uncharacterized protein</fullName>
    </submittedName>
</protein>
<organism evidence="2">
    <name type="scientific">Oryza brachyantha</name>
    <name type="common">malo sina</name>
    <dbReference type="NCBI Taxonomy" id="4533"/>
    <lineage>
        <taxon>Eukaryota</taxon>
        <taxon>Viridiplantae</taxon>
        <taxon>Streptophyta</taxon>
        <taxon>Embryophyta</taxon>
        <taxon>Tracheophyta</taxon>
        <taxon>Spermatophyta</taxon>
        <taxon>Magnoliopsida</taxon>
        <taxon>Liliopsida</taxon>
        <taxon>Poales</taxon>
        <taxon>Poaceae</taxon>
        <taxon>BOP clade</taxon>
        <taxon>Oryzoideae</taxon>
        <taxon>Oryzeae</taxon>
        <taxon>Oryzinae</taxon>
        <taxon>Oryza</taxon>
    </lineage>
</organism>
<feature type="region of interest" description="Disordered" evidence="1">
    <location>
        <begin position="79"/>
        <end position="128"/>
    </location>
</feature>
<feature type="compositionally biased region" description="Basic and acidic residues" evidence="1">
    <location>
        <begin position="82"/>
        <end position="112"/>
    </location>
</feature>
<dbReference type="HOGENOM" id="CLU_134650_0_0_1"/>
<dbReference type="PANTHER" id="PTHR38386">
    <property type="entry name" value="OS05G0426900 PROTEIN"/>
    <property type="match status" value="1"/>
</dbReference>
<dbReference type="KEGG" id="obr:102716738"/>
<dbReference type="OMA" id="QNHATSK"/>
<dbReference type="eggNOG" id="ENOG502SGQM">
    <property type="taxonomic scope" value="Eukaryota"/>
</dbReference>
<proteinExistence type="predicted"/>
<dbReference type="PANTHER" id="PTHR38386:SF5">
    <property type="entry name" value="OS01G0877900 PROTEIN"/>
    <property type="match status" value="1"/>
</dbReference>
<evidence type="ECO:0000313" key="3">
    <source>
        <dbReference type="Proteomes" id="UP000006038"/>
    </source>
</evidence>
<dbReference type="GeneID" id="102716738"/>
<dbReference type="Gramene" id="OB01G47960.1">
    <property type="protein sequence ID" value="OB01G47960.1"/>
    <property type="gene ID" value="OB01G47960"/>
</dbReference>
<dbReference type="RefSeq" id="XP_006645113.1">
    <property type="nucleotide sequence ID" value="XM_006645050.3"/>
</dbReference>
<keyword evidence="3" id="KW-1185">Reference proteome</keyword>
<dbReference type="EnsemblPlants" id="OB01G47960.1">
    <property type="protein sequence ID" value="OB01G47960.1"/>
    <property type="gene ID" value="OB01G47960"/>
</dbReference>
<dbReference type="Proteomes" id="UP000006038">
    <property type="component" value="Chromosome 1"/>
</dbReference>